<dbReference type="SUPFAM" id="SSF54637">
    <property type="entry name" value="Thioesterase/thiol ester dehydrase-isomerase"/>
    <property type="match status" value="2"/>
</dbReference>
<name>H5XHM5_9PSEU</name>
<gene>
    <name evidence="1" type="ORF">SaccyDRAFT_2859</name>
</gene>
<dbReference type="STRING" id="882082.SaccyDRAFT_2859"/>
<protein>
    <recommendedName>
        <fullName evidence="3">Thioesterase</fullName>
    </recommendedName>
</protein>
<dbReference type="RefSeq" id="WP_005457027.1">
    <property type="nucleotide sequence ID" value="NZ_CM001440.1"/>
</dbReference>
<proteinExistence type="predicted"/>
<dbReference type="InterPro" id="IPR029069">
    <property type="entry name" value="HotDog_dom_sf"/>
</dbReference>
<evidence type="ECO:0008006" key="3">
    <source>
        <dbReference type="Google" id="ProtNLM"/>
    </source>
</evidence>
<dbReference type="AlphaFoldDB" id="H5XHM5"/>
<keyword evidence="2" id="KW-1185">Reference proteome</keyword>
<dbReference type="Pfam" id="PF13279">
    <property type="entry name" value="4HBT_2"/>
    <property type="match status" value="1"/>
</dbReference>
<sequence length="298" mass="33025">MTAEPLAREVEERSVVTHLRPRYESANIRTWIGFKQFMQLAQEAVLGWFRERDLGPQRLFHEYGVGLRVLDSSVLLPATLEVDDEVTAEVTRTGGATFTVRLRTGGESPARVLRGRLTVALVPEAAAERHGAEVPEELRALLTSPVASEEIAGRPGEFSWDWTARYFHCHYSDVVQHSTYVAAMEEAVDRYLAAVGLSVPRLLAERGWIPVVSRARVAVYGEARMDDVVRTTFAVDDIVAGRAFDGRMTCHVVEGDHTRLVAAGTILHGYAVTRGESVGQLAELDEETVETLRRGEGR</sequence>
<dbReference type="HOGENOM" id="CLU_848953_0_0_11"/>
<organism evidence="1 2">
    <name type="scientific">Saccharomonospora cyanea NA-134</name>
    <dbReference type="NCBI Taxonomy" id="882082"/>
    <lineage>
        <taxon>Bacteria</taxon>
        <taxon>Bacillati</taxon>
        <taxon>Actinomycetota</taxon>
        <taxon>Actinomycetes</taxon>
        <taxon>Pseudonocardiales</taxon>
        <taxon>Pseudonocardiaceae</taxon>
        <taxon>Saccharomonospora</taxon>
    </lineage>
</organism>
<dbReference type="Gene3D" id="3.10.129.10">
    <property type="entry name" value="Hotdog Thioesterase"/>
    <property type="match status" value="2"/>
</dbReference>
<dbReference type="eggNOG" id="COG0824">
    <property type="taxonomic scope" value="Bacteria"/>
</dbReference>
<reference evidence="1 2" key="1">
    <citation type="submission" date="2011-11" db="EMBL/GenBank/DDBJ databases">
        <title>The Noncontiguous Finished sequence of Saccharomonospora cyanea NA-134.</title>
        <authorList>
            <consortium name="US DOE Joint Genome Institute"/>
            <person name="Lucas S."/>
            <person name="Han J."/>
            <person name="Lapidus A."/>
            <person name="Cheng J.-F."/>
            <person name="Goodwin L."/>
            <person name="Pitluck S."/>
            <person name="Peters L."/>
            <person name="Ovchinnikova G."/>
            <person name="Lu M."/>
            <person name="Detter J.C."/>
            <person name="Han C."/>
            <person name="Tapia R."/>
            <person name="Land M."/>
            <person name="Hauser L."/>
            <person name="Kyrpides N."/>
            <person name="Ivanova N."/>
            <person name="Pagani I."/>
            <person name="Brambilla E.-M."/>
            <person name="Klenk H.-P."/>
            <person name="Woyke T."/>
        </authorList>
    </citation>
    <scope>NUCLEOTIDE SEQUENCE [LARGE SCALE GENOMIC DNA]</scope>
    <source>
        <strain evidence="1 2">NA-134</strain>
    </source>
</reference>
<evidence type="ECO:0000313" key="1">
    <source>
        <dbReference type="EMBL" id="EHR61705.1"/>
    </source>
</evidence>
<dbReference type="OrthoDB" id="4556615at2"/>
<dbReference type="Proteomes" id="UP000002791">
    <property type="component" value="Chromosome"/>
</dbReference>
<evidence type="ECO:0000313" key="2">
    <source>
        <dbReference type="Proteomes" id="UP000002791"/>
    </source>
</evidence>
<dbReference type="EMBL" id="CM001440">
    <property type="protein sequence ID" value="EHR61705.1"/>
    <property type="molecule type" value="Genomic_DNA"/>
</dbReference>
<accession>H5XHM5</accession>